<reference evidence="1 2" key="1">
    <citation type="journal article" date="2014" name="Am. J. Bot.">
        <title>Genome assembly and annotation for red clover (Trifolium pratense; Fabaceae).</title>
        <authorList>
            <person name="Istvanek J."/>
            <person name="Jaros M."/>
            <person name="Krenek A."/>
            <person name="Repkova J."/>
        </authorList>
    </citation>
    <scope>NUCLEOTIDE SEQUENCE [LARGE SCALE GENOMIC DNA]</scope>
    <source>
        <strain evidence="2">cv. Tatra</strain>
        <tissue evidence="1">Young leaves</tissue>
    </source>
</reference>
<name>A0A2K3LPA7_TRIPR</name>
<organism evidence="1 2">
    <name type="scientific">Trifolium pratense</name>
    <name type="common">Red clover</name>
    <dbReference type="NCBI Taxonomy" id="57577"/>
    <lineage>
        <taxon>Eukaryota</taxon>
        <taxon>Viridiplantae</taxon>
        <taxon>Streptophyta</taxon>
        <taxon>Embryophyta</taxon>
        <taxon>Tracheophyta</taxon>
        <taxon>Spermatophyta</taxon>
        <taxon>Magnoliopsida</taxon>
        <taxon>eudicotyledons</taxon>
        <taxon>Gunneridae</taxon>
        <taxon>Pentapetalae</taxon>
        <taxon>rosids</taxon>
        <taxon>fabids</taxon>
        <taxon>Fabales</taxon>
        <taxon>Fabaceae</taxon>
        <taxon>Papilionoideae</taxon>
        <taxon>50 kb inversion clade</taxon>
        <taxon>NPAAA clade</taxon>
        <taxon>Hologalegina</taxon>
        <taxon>IRL clade</taxon>
        <taxon>Trifolieae</taxon>
        <taxon>Trifolium</taxon>
    </lineage>
</organism>
<reference evidence="1 2" key="2">
    <citation type="journal article" date="2017" name="Front. Plant Sci.">
        <title>Gene Classification and Mining of Molecular Markers Useful in Red Clover (Trifolium pratense) Breeding.</title>
        <authorList>
            <person name="Istvanek J."/>
            <person name="Dluhosova J."/>
            <person name="Dluhos P."/>
            <person name="Patkova L."/>
            <person name="Nedelnik J."/>
            <person name="Repkova J."/>
        </authorList>
    </citation>
    <scope>NUCLEOTIDE SEQUENCE [LARGE SCALE GENOMIC DNA]</scope>
    <source>
        <strain evidence="2">cv. Tatra</strain>
        <tissue evidence="1">Young leaves</tissue>
    </source>
</reference>
<proteinExistence type="predicted"/>
<dbReference type="AlphaFoldDB" id="A0A2K3LPA7"/>
<dbReference type="EMBL" id="ASHM01037831">
    <property type="protein sequence ID" value="PNX80375.1"/>
    <property type="molecule type" value="Genomic_DNA"/>
</dbReference>
<protein>
    <submittedName>
        <fullName evidence="1">Uncharacterized protein</fullName>
    </submittedName>
</protein>
<accession>A0A2K3LPA7</accession>
<comment type="caution">
    <text evidence="1">The sequence shown here is derived from an EMBL/GenBank/DDBJ whole genome shotgun (WGS) entry which is preliminary data.</text>
</comment>
<evidence type="ECO:0000313" key="2">
    <source>
        <dbReference type="Proteomes" id="UP000236291"/>
    </source>
</evidence>
<evidence type="ECO:0000313" key="1">
    <source>
        <dbReference type="EMBL" id="PNX80375.1"/>
    </source>
</evidence>
<gene>
    <name evidence="1" type="ORF">L195_g036374</name>
</gene>
<dbReference type="Proteomes" id="UP000236291">
    <property type="component" value="Unassembled WGS sequence"/>
</dbReference>
<sequence length="61" mass="6707">MRSSSAPWRSLQRLTLQMPIIKAPCAASLRPGAETSEVLHQTSSKCIMRSPVAPWRSLQGT</sequence>